<accession>A0A8B8HJ22</accession>
<gene>
    <name evidence="8" type="primary">LOC113392564</name>
</gene>
<evidence type="ECO:0000256" key="5">
    <source>
        <dbReference type="SAM" id="MobiDB-lite"/>
    </source>
</evidence>
<feature type="domain" description="RING-type" evidence="6">
    <location>
        <begin position="494"/>
        <end position="535"/>
    </location>
</feature>
<feature type="compositionally biased region" description="Polar residues" evidence="5">
    <location>
        <begin position="457"/>
        <end position="466"/>
    </location>
</feature>
<evidence type="ECO:0000313" key="7">
    <source>
        <dbReference type="Proteomes" id="UP001652626"/>
    </source>
</evidence>
<dbReference type="OrthoDB" id="6105938at2759"/>
<dbReference type="Proteomes" id="UP001652626">
    <property type="component" value="Chromosome 5"/>
</dbReference>
<feature type="compositionally biased region" description="Polar residues" evidence="5">
    <location>
        <begin position="109"/>
        <end position="129"/>
    </location>
</feature>
<dbReference type="PANTHER" id="PTHR23041">
    <property type="entry name" value="RING FINGER DOMAIN-CONTAINING"/>
    <property type="match status" value="1"/>
</dbReference>
<dbReference type="SMART" id="SM00184">
    <property type="entry name" value="RING"/>
    <property type="match status" value="1"/>
</dbReference>
<keyword evidence="7" id="KW-1185">Reference proteome</keyword>
<dbReference type="Gene3D" id="3.30.40.10">
    <property type="entry name" value="Zinc/RING finger domain, C3HC4 (zinc finger)"/>
    <property type="match status" value="1"/>
</dbReference>
<dbReference type="SUPFAM" id="SSF57850">
    <property type="entry name" value="RING/U-box"/>
    <property type="match status" value="1"/>
</dbReference>
<dbReference type="InterPro" id="IPR013083">
    <property type="entry name" value="Znf_RING/FYVE/PHD"/>
</dbReference>
<dbReference type="AlphaFoldDB" id="A0A8B8HJ22"/>
<evidence type="ECO:0000256" key="2">
    <source>
        <dbReference type="ARBA" id="ARBA00022771"/>
    </source>
</evidence>
<name>A0A8B8HJ22_VANTA</name>
<dbReference type="InterPro" id="IPR017907">
    <property type="entry name" value="Znf_RING_CS"/>
</dbReference>
<keyword evidence="3" id="KW-0862">Zinc</keyword>
<dbReference type="InterPro" id="IPR047134">
    <property type="entry name" value="RNF4"/>
</dbReference>
<proteinExistence type="predicted"/>
<feature type="region of interest" description="Disordered" evidence="5">
    <location>
        <begin position="457"/>
        <end position="484"/>
    </location>
</feature>
<sequence>MRNIVKKIKQENEITKSQQLLQKKRKRKLIDRTQFSLLLDERKPDNIKPLSSCSKSDMFYDLYGDFDSLSTSLNHTLPERENNTCKKLPLRIEGDVIILDSDDEPEISPNKSKQDNTVSYTSHLPSLKNNENDNVHEDTSDDEFSIYNESTSNINNVFNNQASTAISHDTKTSLYTEPVEFHNPHDFCPIPSTSKDEETILKNEERFKEYISSLCISNSKATHSPEIKKECCEPMITDETDTQQLIEKKETEDDDTNTPKINCPTLIDTINLSYVDDVIAENDSILNRIRNRHSRIGKLIEVLKTEPEDIHKVLNNSSNNEVTVTVNDGTTKMELSNLSTPQSRINEVSYSIENIDTSQNDPRTNYDMPQESSIEQTNCLSRDIELHIPNSGVTNNSVHLQSQMLNVLPMNIPVDQTTNSISQSSNSQISNSDENFITNDNVTITCNCSQQRRIKSLSQTSNNVSPSEKESSNQNSEQNVNQEEKKTSFISARCPICMESLAEKVIASTLCGHLFCMPCIKAALKYPPKKCPTCRQKITGIGYHQIFLF</sequence>
<protein>
    <submittedName>
        <fullName evidence="8">Probable E3 ubiquitin-protein ligase bre1</fullName>
    </submittedName>
</protein>
<evidence type="ECO:0000256" key="4">
    <source>
        <dbReference type="PROSITE-ProRule" id="PRU00175"/>
    </source>
</evidence>
<dbReference type="PROSITE" id="PS50089">
    <property type="entry name" value="ZF_RING_2"/>
    <property type="match status" value="1"/>
</dbReference>
<dbReference type="Pfam" id="PF13639">
    <property type="entry name" value="zf-RING_2"/>
    <property type="match status" value="1"/>
</dbReference>
<reference evidence="8" key="1">
    <citation type="submission" date="2025-08" db="UniProtKB">
        <authorList>
            <consortium name="RefSeq"/>
        </authorList>
    </citation>
    <scope>IDENTIFICATION</scope>
    <source>
        <tissue evidence="8">Whole body</tissue>
    </source>
</reference>
<keyword evidence="1" id="KW-0479">Metal-binding</keyword>
<keyword evidence="2 4" id="KW-0863">Zinc-finger</keyword>
<evidence type="ECO:0000259" key="6">
    <source>
        <dbReference type="PROSITE" id="PS50089"/>
    </source>
</evidence>
<dbReference type="GeneID" id="113392564"/>
<dbReference type="RefSeq" id="XP_026484843.2">
    <property type="nucleotide sequence ID" value="XM_026629058.2"/>
</dbReference>
<feature type="compositionally biased region" description="Low complexity" evidence="5">
    <location>
        <begin position="472"/>
        <end position="481"/>
    </location>
</feature>
<evidence type="ECO:0000256" key="1">
    <source>
        <dbReference type="ARBA" id="ARBA00022723"/>
    </source>
</evidence>
<dbReference type="PANTHER" id="PTHR23041:SF78">
    <property type="entry name" value="E3 UBIQUITIN-PROTEIN LIGASE RNF4"/>
    <property type="match status" value="1"/>
</dbReference>
<evidence type="ECO:0000256" key="3">
    <source>
        <dbReference type="ARBA" id="ARBA00022833"/>
    </source>
</evidence>
<dbReference type="PROSITE" id="PS00518">
    <property type="entry name" value="ZF_RING_1"/>
    <property type="match status" value="1"/>
</dbReference>
<evidence type="ECO:0000313" key="8">
    <source>
        <dbReference type="RefSeq" id="XP_026484843.2"/>
    </source>
</evidence>
<organism evidence="7 8">
    <name type="scientific">Vanessa tameamea</name>
    <name type="common">Kamehameha butterfly</name>
    <dbReference type="NCBI Taxonomy" id="334116"/>
    <lineage>
        <taxon>Eukaryota</taxon>
        <taxon>Metazoa</taxon>
        <taxon>Ecdysozoa</taxon>
        <taxon>Arthropoda</taxon>
        <taxon>Hexapoda</taxon>
        <taxon>Insecta</taxon>
        <taxon>Pterygota</taxon>
        <taxon>Neoptera</taxon>
        <taxon>Endopterygota</taxon>
        <taxon>Lepidoptera</taxon>
        <taxon>Glossata</taxon>
        <taxon>Ditrysia</taxon>
        <taxon>Papilionoidea</taxon>
        <taxon>Nymphalidae</taxon>
        <taxon>Nymphalinae</taxon>
        <taxon>Vanessa</taxon>
    </lineage>
</organism>
<feature type="region of interest" description="Disordered" evidence="5">
    <location>
        <begin position="101"/>
        <end position="138"/>
    </location>
</feature>
<dbReference type="InterPro" id="IPR001841">
    <property type="entry name" value="Znf_RING"/>
</dbReference>